<evidence type="ECO:0000313" key="2">
    <source>
        <dbReference type="Proteomes" id="UP000245577"/>
    </source>
</evidence>
<sequence>MYSRESKKKMYFERISAKGNETDFTTHFNAIEEIKKGNRPEYLSQKQYEDSAIEIIEKDFNEDELIKGILEDLASEEVAVLRFYGVIWEVSRKDNKTEKMYVFNSSFEDEEFINKQERVIDELMEKVNQESIFLLFGGLYRLSNDRIGMYK</sequence>
<proteinExistence type="predicted"/>
<organism evidence="1 2">
    <name type="scientific">Methanobrevibacter woesei</name>
    <dbReference type="NCBI Taxonomy" id="190976"/>
    <lineage>
        <taxon>Archaea</taxon>
        <taxon>Methanobacteriati</taxon>
        <taxon>Methanobacteriota</taxon>
        <taxon>Methanomada group</taxon>
        <taxon>Methanobacteria</taxon>
        <taxon>Methanobacteriales</taxon>
        <taxon>Methanobacteriaceae</taxon>
        <taxon>Methanobrevibacter</taxon>
    </lineage>
</organism>
<dbReference type="EMBL" id="MZGU01000004">
    <property type="protein sequence ID" value="PWB86073.1"/>
    <property type="molecule type" value="Genomic_DNA"/>
</dbReference>
<reference evidence="1 2" key="1">
    <citation type="submission" date="2017-03" db="EMBL/GenBank/DDBJ databases">
        <title>Genome sequence of Methanobrevibacter wosei.</title>
        <authorList>
            <person name="Poehlein A."/>
            <person name="Seedorf H."/>
            <person name="Daniel R."/>
        </authorList>
    </citation>
    <scope>NUCLEOTIDE SEQUENCE [LARGE SCALE GENOMIC DNA]</scope>
    <source>
        <strain evidence="1 2">DSM 11979</strain>
    </source>
</reference>
<name>A0A2U1S7H2_9EURY</name>
<comment type="caution">
    <text evidence="1">The sequence shown here is derived from an EMBL/GenBank/DDBJ whole genome shotgun (WGS) entry which is preliminary data.</text>
</comment>
<gene>
    <name evidence="1" type="ORF">MBBWO_09270</name>
</gene>
<dbReference type="Proteomes" id="UP000245577">
    <property type="component" value="Unassembled WGS sequence"/>
</dbReference>
<accession>A0A2U1S7H2</accession>
<protein>
    <submittedName>
        <fullName evidence="1">Uncharacterized protein</fullName>
    </submittedName>
</protein>
<keyword evidence="2" id="KW-1185">Reference proteome</keyword>
<dbReference type="AlphaFoldDB" id="A0A2U1S7H2"/>
<evidence type="ECO:0000313" key="1">
    <source>
        <dbReference type="EMBL" id="PWB86073.1"/>
    </source>
</evidence>